<organism evidence="3 4">
    <name type="scientific">Novosphingobium lindaniclasticum LE124</name>
    <dbReference type="NCBI Taxonomy" id="1096930"/>
    <lineage>
        <taxon>Bacteria</taxon>
        <taxon>Pseudomonadati</taxon>
        <taxon>Pseudomonadota</taxon>
        <taxon>Alphaproteobacteria</taxon>
        <taxon>Sphingomonadales</taxon>
        <taxon>Sphingomonadaceae</taxon>
        <taxon>Novosphingobium</taxon>
    </lineage>
</organism>
<sequence>MRDQVEIDSARAGLPQDVAVHGDSGQPPLMAGLQTGRNSSLPILPHILAAIFGVFAIAIVILWLSISLWSRPDPHRLAPGGAPLQAPADPSP</sequence>
<feature type="region of interest" description="Disordered" evidence="1">
    <location>
        <begin position="1"/>
        <end position="32"/>
    </location>
</feature>
<reference evidence="3 4" key="1">
    <citation type="journal article" date="2013" name="Genome Announc.">
        <title>Genome Sequence of Novosphingobium lindaniclasticum LE124T, Isolated from a Hexachlorocyclohexane Dumpsite.</title>
        <authorList>
            <person name="Saxena A."/>
            <person name="Nayyar N."/>
            <person name="Sangwan N."/>
            <person name="Kumari R."/>
            <person name="Khurana J.P."/>
            <person name="Lal R."/>
        </authorList>
    </citation>
    <scope>NUCLEOTIDE SEQUENCE [LARGE SCALE GENOMIC DNA]</scope>
    <source>
        <strain evidence="3 4">LE124</strain>
    </source>
</reference>
<keyword evidence="2" id="KW-0472">Membrane</keyword>
<name>T0I157_9SPHN</name>
<keyword evidence="4" id="KW-1185">Reference proteome</keyword>
<proteinExistence type="predicted"/>
<dbReference type="PATRIC" id="fig|1096930.3.peg.1150"/>
<protein>
    <submittedName>
        <fullName evidence="3">Uncharacterized protein</fullName>
    </submittedName>
</protein>
<evidence type="ECO:0000313" key="4">
    <source>
        <dbReference type="Proteomes" id="UP000015527"/>
    </source>
</evidence>
<dbReference type="Proteomes" id="UP000015527">
    <property type="component" value="Unassembled WGS sequence"/>
</dbReference>
<evidence type="ECO:0000256" key="1">
    <source>
        <dbReference type="SAM" id="MobiDB-lite"/>
    </source>
</evidence>
<accession>T0I157</accession>
<gene>
    <name evidence="3" type="ORF">L284_05815</name>
</gene>
<evidence type="ECO:0000313" key="3">
    <source>
        <dbReference type="EMBL" id="EQB18048.1"/>
    </source>
</evidence>
<keyword evidence="2" id="KW-1133">Transmembrane helix</keyword>
<dbReference type="RefSeq" id="WP_021233118.1">
    <property type="nucleotide sequence ID" value="NZ_ATHL01000046.1"/>
</dbReference>
<evidence type="ECO:0000256" key="2">
    <source>
        <dbReference type="SAM" id="Phobius"/>
    </source>
</evidence>
<feature type="transmembrane region" description="Helical" evidence="2">
    <location>
        <begin position="43"/>
        <end position="66"/>
    </location>
</feature>
<keyword evidence="2" id="KW-0812">Transmembrane</keyword>
<comment type="caution">
    <text evidence="3">The sequence shown here is derived from an EMBL/GenBank/DDBJ whole genome shotgun (WGS) entry which is preliminary data.</text>
</comment>
<dbReference type="EMBL" id="ATHL01000046">
    <property type="protein sequence ID" value="EQB18048.1"/>
    <property type="molecule type" value="Genomic_DNA"/>
</dbReference>
<dbReference type="AlphaFoldDB" id="T0I157"/>